<evidence type="ECO:0000313" key="1">
    <source>
        <dbReference type="EMBL" id="MCW3782824.1"/>
    </source>
</evidence>
<comment type="caution">
    <text evidence="1">The sequence shown here is derived from an EMBL/GenBank/DDBJ whole genome shotgun (WGS) entry which is preliminary data.</text>
</comment>
<accession>A0ABT3J554</accession>
<keyword evidence="2" id="KW-1185">Reference proteome</keyword>
<dbReference type="Proteomes" id="UP001207582">
    <property type="component" value="Unassembled WGS sequence"/>
</dbReference>
<dbReference type="RefSeq" id="WP_264772467.1">
    <property type="nucleotide sequence ID" value="NZ_JAPDOG010000013.1"/>
</dbReference>
<protein>
    <submittedName>
        <fullName evidence="1">Uncharacterized protein</fullName>
    </submittedName>
</protein>
<sequence length="89" mass="9835">MIEGSDAGALGTREMPIWGSRYRLRVNAAQDPNFSPWETEAYVRTRILSLIEYLSTLQVEQGRRKTARAALELTAAAPDLCGSTQRPGP</sequence>
<evidence type="ECO:0000313" key="2">
    <source>
        <dbReference type="Proteomes" id="UP001207582"/>
    </source>
</evidence>
<gene>
    <name evidence="1" type="ORF">OM960_14645</name>
</gene>
<name>A0ABT3J554_9RHOB</name>
<reference evidence="1 2" key="1">
    <citation type="submission" date="2022-10" db="EMBL/GenBank/DDBJ databases">
        <title>Defluviimonas sp. CAU 1641 isolated from mud.</title>
        <authorList>
            <person name="Kim W."/>
        </authorList>
    </citation>
    <scope>NUCLEOTIDE SEQUENCE [LARGE SCALE GENOMIC DNA]</scope>
    <source>
        <strain evidence="1 2">CAU 1641</strain>
    </source>
</reference>
<dbReference type="EMBL" id="JAPDOG010000013">
    <property type="protein sequence ID" value="MCW3782824.1"/>
    <property type="molecule type" value="Genomic_DNA"/>
</dbReference>
<proteinExistence type="predicted"/>
<organism evidence="1 2">
    <name type="scientific">Defluviimonas salinarum</name>
    <dbReference type="NCBI Taxonomy" id="2992147"/>
    <lineage>
        <taxon>Bacteria</taxon>
        <taxon>Pseudomonadati</taxon>
        <taxon>Pseudomonadota</taxon>
        <taxon>Alphaproteobacteria</taxon>
        <taxon>Rhodobacterales</taxon>
        <taxon>Paracoccaceae</taxon>
        <taxon>Albidovulum</taxon>
    </lineage>
</organism>